<keyword evidence="3" id="KW-1185">Reference proteome</keyword>
<sequence>MEFTLIIVLSGAVLLFAVLRAAQSIRHHKDSERGSDPGTGYHEIEANYHSGGAGGGHSYTFKVPRDPQEYAKTFVPRKKRK</sequence>
<dbReference type="EMBL" id="CP022415">
    <property type="protein sequence ID" value="ASM71969.1"/>
    <property type="molecule type" value="Genomic_DNA"/>
</dbReference>
<gene>
    <name evidence="2" type="ORF">SULPSESMR1_01144</name>
</gene>
<dbReference type="RefSeq" id="WP_089419938.1">
    <property type="nucleotide sequence ID" value="NZ_CP022415.1"/>
</dbReference>
<dbReference type="KEGG" id="spse:SULPSESMR1_01144"/>
<proteinExistence type="predicted"/>
<evidence type="ECO:0000256" key="1">
    <source>
        <dbReference type="SAM" id="MobiDB-lite"/>
    </source>
</evidence>
<dbReference type="AlphaFoldDB" id="A0A221JZ07"/>
<accession>A0A221JZ07</accession>
<reference evidence="2 3" key="1">
    <citation type="submission" date="2017-07" db="EMBL/GenBank/DDBJ databases">
        <title>Genome Sequence of Sulfitobacter pseudonitzschiae Strain SMR1 Isolated from a culture of the Diatom Skeletonema marinoi.</title>
        <authorList>
            <person name="Topel M."/>
            <person name="Pinder M.I.M."/>
            <person name="Johansson O.N."/>
            <person name="Kourtchenko O."/>
            <person name="Godhe A."/>
            <person name="Clarke A.K."/>
        </authorList>
    </citation>
    <scope>NUCLEOTIDE SEQUENCE [LARGE SCALE GENOMIC DNA]</scope>
    <source>
        <strain evidence="2 3">SMR1</strain>
    </source>
</reference>
<dbReference type="eggNOG" id="ENOG5033334">
    <property type="taxonomic scope" value="Bacteria"/>
</dbReference>
<organism evidence="2 3">
    <name type="scientific">Pseudosulfitobacter pseudonitzschiae</name>
    <dbReference type="NCBI Taxonomy" id="1402135"/>
    <lineage>
        <taxon>Bacteria</taxon>
        <taxon>Pseudomonadati</taxon>
        <taxon>Pseudomonadota</taxon>
        <taxon>Alphaproteobacteria</taxon>
        <taxon>Rhodobacterales</taxon>
        <taxon>Roseobacteraceae</taxon>
        <taxon>Pseudosulfitobacter</taxon>
    </lineage>
</organism>
<evidence type="ECO:0000313" key="2">
    <source>
        <dbReference type="EMBL" id="ASM71969.1"/>
    </source>
</evidence>
<protein>
    <submittedName>
        <fullName evidence="2">Uncharacterized protein</fullName>
    </submittedName>
</protein>
<feature type="region of interest" description="Disordered" evidence="1">
    <location>
        <begin position="25"/>
        <end position="65"/>
    </location>
</feature>
<evidence type="ECO:0000313" key="3">
    <source>
        <dbReference type="Proteomes" id="UP000199754"/>
    </source>
</evidence>
<dbReference type="Proteomes" id="UP000199754">
    <property type="component" value="Chromosome"/>
</dbReference>
<dbReference type="OrthoDB" id="7659217at2"/>
<dbReference type="STRING" id="1402135.SAMN05444149_101447"/>
<name>A0A221JZ07_9RHOB</name>